<dbReference type="RefSeq" id="WP_200239586.1">
    <property type="nucleotide sequence ID" value="NZ_JAENGP010000035.1"/>
</dbReference>
<proteinExistence type="predicted"/>
<dbReference type="Proteomes" id="UP000635316">
    <property type="component" value="Unassembled WGS sequence"/>
</dbReference>
<dbReference type="EMBL" id="JAENGP010000035">
    <property type="protein sequence ID" value="MBK1782679.1"/>
    <property type="molecule type" value="Genomic_DNA"/>
</dbReference>
<evidence type="ECO:0000313" key="2">
    <source>
        <dbReference type="Proteomes" id="UP000635316"/>
    </source>
</evidence>
<evidence type="ECO:0000313" key="1">
    <source>
        <dbReference type="EMBL" id="MBK1782679.1"/>
    </source>
</evidence>
<name>A0ABS1EI60_9BURK</name>
<sequence>MKMVNEAEYDKVLQARFKQVLSVPQNPLVEFIDYKKLFLSHLFEQAWTFASRKFEESGDSTFICQLINSLPIVDWKLFLTGYACERFALHASSKNMKSIQFKKNKKIAPNTSLRFSQCLMDFKSSRMDIEKYKNGAYASIRGQSAIKRIEKRETGTDLLDSGLVYPGSFENGRRR</sequence>
<reference evidence="1 2" key="1">
    <citation type="submission" date="2020-12" db="EMBL/GenBank/DDBJ databases">
        <authorList>
            <person name="Lu T."/>
            <person name="Wang Q."/>
            <person name="Han X."/>
        </authorList>
    </citation>
    <scope>NUCLEOTIDE SEQUENCE [LARGE SCALE GENOMIC DNA]</scope>
    <source>
        <strain evidence="1 2">WQ 585</strain>
    </source>
</reference>
<accession>A0ABS1EI60</accession>
<keyword evidence="2" id="KW-1185">Reference proteome</keyword>
<comment type="caution">
    <text evidence="1">The sequence shown here is derived from an EMBL/GenBank/DDBJ whole genome shotgun (WGS) entry which is preliminary data.</text>
</comment>
<gene>
    <name evidence="1" type="ORF">JHL22_15850</name>
</gene>
<organism evidence="1 2">
    <name type="scientific">Advenella mandrilli</name>
    <dbReference type="NCBI Taxonomy" id="2800330"/>
    <lineage>
        <taxon>Bacteria</taxon>
        <taxon>Pseudomonadati</taxon>
        <taxon>Pseudomonadota</taxon>
        <taxon>Betaproteobacteria</taxon>
        <taxon>Burkholderiales</taxon>
        <taxon>Alcaligenaceae</taxon>
    </lineage>
</organism>
<protein>
    <submittedName>
        <fullName evidence="1">Uncharacterized protein</fullName>
    </submittedName>
</protein>